<protein>
    <submittedName>
        <fullName evidence="2">Uncharacterized protein</fullName>
    </submittedName>
</protein>
<evidence type="ECO:0000313" key="1">
    <source>
        <dbReference type="Proteomes" id="UP000887565"/>
    </source>
</evidence>
<name>A0A915KIE7_ROMCU</name>
<keyword evidence="1" id="KW-1185">Reference proteome</keyword>
<accession>A0A915KIE7</accession>
<evidence type="ECO:0000313" key="2">
    <source>
        <dbReference type="WBParaSite" id="nRc.2.0.1.t38175-RA"/>
    </source>
</evidence>
<dbReference type="Proteomes" id="UP000887565">
    <property type="component" value="Unplaced"/>
</dbReference>
<organism evidence="1 2">
    <name type="scientific">Romanomermis culicivorax</name>
    <name type="common">Nematode worm</name>
    <dbReference type="NCBI Taxonomy" id="13658"/>
    <lineage>
        <taxon>Eukaryota</taxon>
        <taxon>Metazoa</taxon>
        <taxon>Ecdysozoa</taxon>
        <taxon>Nematoda</taxon>
        <taxon>Enoplea</taxon>
        <taxon>Dorylaimia</taxon>
        <taxon>Mermithida</taxon>
        <taxon>Mermithoidea</taxon>
        <taxon>Mermithidae</taxon>
        <taxon>Romanomermis</taxon>
    </lineage>
</organism>
<dbReference type="WBParaSite" id="nRc.2.0.1.t38175-RA">
    <property type="protein sequence ID" value="nRc.2.0.1.t38175-RA"/>
    <property type="gene ID" value="nRc.2.0.1.g38175"/>
</dbReference>
<proteinExistence type="predicted"/>
<dbReference type="AlphaFoldDB" id="A0A915KIE7"/>
<reference evidence="2" key="1">
    <citation type="submission" date="2022-11" db="UniProtKB">
        <authorList>
            <consortium name="WormBaseParasite"/>
        </authorList>
    </citation>
    <scope>IDENTIFICATION</scope>
</reference>
<sequence length="68" mass="7604">MVDAIQSKLKFPSVDGDVGEHGYHCLRYQIILIANAQSAAEKRFNRAQAGKRGTVERLSGVLERRFPC</sequence>